<feature type="domain" description="BED-type" evidence="11">
    <location>
        <begin position="5"/>
        <end position="55"/>
    </location>
</feature>
<keyword evidence="13" id="KW-1185">Reference proteome</keyword>
<keyword evidence="4" id="KW-0862">Zinc</keyword>
<dbReference type="GO" id="GO:0003677">
    <property type="term" value="F:DNA binding"/>
    <property type="evidence" value="ECO:0007669"/>
    <property type="project" value="UniProtKB-KW"/>
</dbReference>
<evidence type="ECO:0000256" key="7">
    <source>
        <dbReference type="ARBA" id="ARBA00023163"/>
    </source>
</evidence>
<sequence>MPKVKSKSITRNYFEKIDNVSAKCKLCAKVIKVGGGTSNMLAHIKRNHPQATVEVDRGQVGDQPGENLAEIMTDLLTEWKILGKISAIVTDNGTNMVKMCNLLGRHMPCFAHTLNLTLDDSMKLSQVEDITNKCKAIVKFFKKSSVGWRALKLAQKERNPDSTPLKLIQEVSTRWNSTFYMMKRILQLSDILALVCRKLDQAPDYLTASEEEAGREVINILEIFEEATKLVSADQYPTSSLVIPLICGLFEKLNTIEICLTTDIGKMFHSSVRRNISSRLLAYETRTVSQMATYLHPVLRTGFRHPENMQSAKELVRKELSHNLKDCADSSMPSTSEQPGSSTEQKKPGLLDFIKQRRPNTNLTASAVNILRMYLETDPQNEEAEITKAAESAGAFWSSNKHLAPLNTIALKYLAIPATSVPSERMFSKSGYVLSSRRSRLQADAVDQICFINQNYDLLETGKV</sequence>
<dbReference type="EMBL" id="CAJQZP010000220">
    <property type="protein sequence ID" value="CAG4949495.1"/>
    <property type="molecule type" value="Genomic_DNA"/>
</dbReference>
<gene>
    <name evidence="12" type="ORF">PAPOLLO_LOCUS4033</name>
</gene>
<dbReference type="Pfam" id="PF02892">
    <property type="entry name" value="zf-BED"/>
    <property type="match status" value="1"/>
</dbReference>
<name>A0A8S3WA59_PARAO</name>
<dbReference type="InterPro" id="IPR008906">
    <property type="entry name" value="HATC_C_dom"/>
</dbReference>
<evidence type="ECO:0000256" key="4">
    <source>
        <dbReference type="ARBA" id="ARBA00022833"/>
    </source>
</evidence>
<evidence type="ECO:0000256" key="9">
    <source>
        <dbReference type="PROSITE-ProRule" id="PRU00027"/>
    </source>
</evidence>
<reference evidence="12" key="1">
    <citation type="submission" date="2021-04" db="EMBL/GenBank/DDBJ databases">
        <authorList>
            <person name="Tunstrom K."/>
        </authorList>
    </citation>
    <scope>NUCLEOTIDE SEQUENCE</scope>
</reference>
<protein>
    <submittedName>
        <fullName evidence="12">(apollo) hypothetical protein</fullName>
    </submittedName>
</protein>
<evidence type="ECO:0000313" key="13">
    <source>
        <dbReference type="Proteomes" id="UP000691718"/>
    </source>
</evidence>
<evidence type="ECO:0000256" key="6">
    <source>
        <dbReference type="ARBA" id="ARBA00023125"/>
    </source>
</evidence>
<dbReference type="Pfam" id="PF05699">
    <property type="entry name" value="Dimer_Tnp_hAT"/>
    <property type="match status" value="1"/>
</dbReference>
<evidence type="ECO:0000259" key="11">
    <source>
        <dbReference type="PROSITE" id="PS50808"/>
    </source>
</evidence>
<dbReference type="GO" id="GO:0005634">
    <property type="term" value="C:nucleus"/>
    <property type="evidence" value="ECO:0007669"/>
    <property type="project" value="UniProtKB-SubCell"/>
</dbReference>
<feature type="compositionally biased region" description="Polar residues" evidence="10">
    <location>
        <begin position="331"/>
        <end position="343"/>
    </location>
</feature>
<evidence type="ECO:0000256" key="8">
    <source>
        <dbReference type="ARBA" id="ARBA00023242"/>
    </source>
</evidence>
<evidence type="ECO:0000256" key="1">
    <source>
        <dbReference type="ARBA" id="ARBA00004123"/>
    </source>
</evidence>
<evidence type="ECO:0000313" key="12">
    <source>
        <dbReference type="EMBL" id="CAG4949495.1"/>
    </source>
</evidence>
<feature type="region of interest" description="Disordered" evidence="10">
    <location>
        <begin position="326"/>
        <end position="347"/>
    </location>
</feature>
<dbReference type="GO" id="GO:0008270">
    <property type="term" value="F:zinc ion binding"/>
    <property type="evidence" value="ECO:0007669"/>
    <property type="project" value="UniProtKB-KW"/>
</dbReference>
<organism evidence="12 13">
    <name type="scientific">Parnassius apollo</name>
    <name type="common">Apollo butterfly</name>
    <name type="synonym">Papilio apollo</name>
    <dbReference type="NCBI Taxonomy" id="110799"/>
    <lineage>
        <taxon>Eukaryota</taxon>
        <taxon>Metazoa</taxon>
        <taxon>Ecdysozoa</taxon>
        <taxon>Arthropoda</taxon>
        <taxon>Hexapoda</taxon>
        <taxon>Insecta</taxon>
        <taxon>Pterygota</taxon>
        <taxon>Neoptera</taxon>
        <taxon>Endopterygota</taxon>
        <taxon>Lepidoptera</taxon>
        <taxon>Glossata</taxon>
        <taxon>Ditrysia</taxon>
        <taxon>Papilionoidea</taxon>
        <taxon>Papilionidae</taxon>
        <taxon>Parnassiinae</taxon>
        <taxon>Parnassini</taxon>
        <taxon>Parnassius</taxon>
        <taxon>Parnassius</taxon>
    </lineage>
</organism>
<evidence type="ECO:0000256" key="10">
    <source>
        <dbReference type="SAM" id="MobiDB-lite"/>
    </source>
</evidence>
<dbReference type="PANTHER" id="PTHR46481">
    <property type="entry name" value="ZINC FINGER BED DOMAIN-CONTAINING PROTEIN 4"/>
    <property type="match status" value="1"/>
</dbReference>
<keyword evidence="5" id="KW-0805">Transcription regulation</keyword>
<keyword evidence="2" id="KW-0479">Metal-binding</keyword>
<dbReference type="InterPro" id="IPR052035">
    <property type="entry name" value="ZnF_BED_domain_contain"/>
</dbReference>
<accession>A0A8S3WA59</accession>
<keyword evidence="3 9" id="KW-0863">Zinc-finger</keyword>
<dbReference type="PANTHER" id="PTHR46481:SF10">
    <property type="entry name" value="ZINC FINGER BED DOMAIN-CONTAINING PROTEIN 39"/>
    <property type="match status" value="1"/>
</dbReference>
<dbReference type="OrthoDB" id="1607513at2759"/>
<keyword evidence="8" id="KW-0539">Nucleus</keyword>
<dbReference type="Proteomes" id="UP000691718">
    <property type="component" value="Unassembled WGS sequence"/>
</dbReference>
<dbReference type="PROSITE" id="PS50808">
    <property type="entry name" value="ZF_BED"/>
    <property type="match status" value="1"/>
</dbReference>
<dbReference type="InterPro" id="IPR003656">
    <property type="entry name" value="Znf_BED"/>
</dbReference>
<evidence type="ECO:0000256" key="2">
    <source>
        <dbReference type="ARBA" id="ARBA00022723"/>
    </source>
</evidence>
<evidence type="ECO:0000256" key="3">
    <source>
        <dbReference type="ARBA" id="ARBA00022771"/>
    </source>
</evidence>
<evidence type="ECO:0000256" key="5">
    <source>
        <dbReference type="ARBA" id="ARBA00023015"/>
    </source>
</evidence>
<dbReference type="GO" id="GO:0046983">
    <property type="term" value="F:protein dimerization activity"/>
    <property type="evidence" value="ECO:0007669"/>
    <property type="project" value="InterPro"/>
</dbReference>
<keyword evidence="7" id="KW-0804">Transcription</keyword>
<proteinExistence type="predicted"/>
<keyword evidence="6" id="KW-0238">DNA-binding</keyword>
<comment type="subcellular location">
    <subcellularLocation>
        <location evidence="1">Nucleus</location>
    </subcellularLocation>
</comment>
<dbReference type="SMART" id="SM00614">
    <property type="entry name" value="ZnF_BED"/>
    <property type="match status" value="1"/>
</dbReference>
<dbReference type="AlphaFoldDB" id="A0A8S3WA59"/>
<comment type="caution">
    <text evidence="12">The sequence shown here is derived from an EMBL/GenBank/DDBJ whole genome shotgun (WGS) entry which is preliminary data.</text>
</comment>